<evidence type="ECO:0000313" key="1">
    <source>
        <dbReference type="EMBL" id="QCO30636.1"/>
    </source>
</evidence>
<evidence type="ECO:0000313" key="2">
    <source>
        <dbReference type="Proteomes" id="UP000298568"/>
    </source>
</evidence>
<organism evidence="1 2">
    <name type="scientific">Metallosphaera prunae</name>
    <dbReference type="NCBI Taxonomy" id="47304"/>
    <lineage>
        <taxon>Archaea</taxon>
        <taxon>Thermoproteota</taxon>
        <taxon>Thermoprotei</taxon>
        <taxon>Sulfolobales</taxon>
        <taxon>Sulfolobaceae</taxon>
        <taxon>Metallosphaera</taxon>
    </lineage>
</organism>
<keyword evidence="2" id="KW-1185">Reference proteome</keyword>
<dbReference type="GeneID" id="59457069"/>
<gene>
    <name evidence="1" type="ORF">DFR88_09175</name>
</gene>
<dbReference type="EMBL" id="CP031156">
    <property type="protein sequence ID" value="QCO30636.1"/>
    <property type="molecule type" value="Genomic_DNA"/>
</dbReference>
<evidence type="ECO:0008006" key="3">
    <source>
        <dbReference type="Google" id="ProtNLM"/>
    </source>
</evidence>
<dbReference type="KEGG" id="mpru:DFR88_09175"/>
<dbReference type="NCBIfam" id="NF040787">
    <property type="entry name" value="S-lay_SlaA_Mtsph"/>
    <property type="match status" value="1"/>
</dbReference>
<dbReference type="Proteomes" id="UP000298568">
    <property type="component" value="Chromosome"/>
</dbReference>
<accession>A0A4D8S039</accession>
<sequence length="1363" mass="143950">MNKSAIRYLSLLLVFLMGGSFLAGITTFGQTSSTAGGVTISVSNEWVGNDTVVLVAIYNPNVPQSAQGAKYVAGNVTISAGGVTVPLISNDTSNASVVYYLNNGQHYFWFFITMTPVPTTSASSLSMTETLTINSTSTNVQLTNPYLSFTKTPKRPPVGTDGKAGVFQLKLPSSFPNQLIGEYGQTVYGGNKVYITDLYFFSGDKTITISYSTGASVTINNYLADSSNYAATLQTTESTVPLNSTWQVYFVDNIMQANPLVGGNGGFMITANGKQVSPVIQNVSYLAVKNGVYVNTTVFANNPVPNAQAMFGYGNVYYGNFTMYTSSIVTNKTYATLLSGNHYYTPANVSFSQYKMLITSGLFTTNTPITIYLSDWIGNNASVSITGTIKETTPQSITLSVQKGENLTVNDFNNISNYSVSRNIMVYVALQSITGSTYKTAMVSLPETYAGSGVFSLPTVLRIGSSPSITYSTSQVTITLPPYDFSNTSLLITATNDIGASYYYLGSNTVKNISTPGTISVGTPTLVPIPNVVSVANVTPVIELAYTEPNLAFGTATTLTVSGTSVKYNGVQVATDSVTAVLPNGTVISGNLNGLSITSLTSANGNGTFFIVVPSTVIKTFLGTHTYIPSGTELTFKIYDEFAAQTLSVTYKFTTVAPVIAIKTPTSTSFSSAETAYLPPLPYNVVPEKHYISVNVTDTLYAQSVPSSALQTTLKIIVENPAGQKVGNVVTTVVSETAANSGLFTGKIYYTVYENSSGYWLNINGQNITNLKNVVNGGLIVFEYTSPSSQSTVNATALLEPSPFTLSVSQTSANPGQHVNVSVNSPGLVESSNMKFTGSLIIYAQFAEWNGPGSQPTIAVSPITLKEVSAGSPVFGGTIVLGNSSVVSSGNLTSLITTPGYTVAPGSVVLVNANATIGPTSTSSSITPYYQQQSISINVVDINVSILNPSPASPFAKLEIELQSPLFNLLTHPAAGNYTSAGTSAGILEGILSTITTQQSQQLVTSTQLVTSPKTSFYYNNTIWVIETPMTLWSGTPGSYGIPIEVNLTDLLTVTHNVYAIHVVEVPNVTTGTVSLVSAYAVPSVSSNVAQLQINGLVPPVISVFFNGNNITQSASAAIPFPNTTAGELVNVTVYAPDAVNNLNVPGSGTTFNVTIVNTANGETTTLTLTQMTKIIGGVAVPTPYYTGLLKVVEPTVYTPGTPGVISASSGVVNKVLVNMNLVEGQYYNTQGLLQQLRMKASSYFYVGVIKLSVLVSHFTILSNGTPVTGMQVGKSYSLLFNVTNNGNVNETIYGTLEVLLNGTPVQPEIVAQITLAPGQSTQIGTLFTPTMPGSYTITFIPFQNNLLSIPYNQGLTEVVTAS</sequence>
<protein>
    <recommendedName>
        <fullName evidence="3">S-layer protein</fullName>
    </recommendedName>
</protein>
<dbReference type="InterPro" id="IPR053683">
    <property type="entry name" value="SlaA-like"/>
</dbReference>
<proteinExistence type="predicted"/>
<name>A0A4D8S039_METPR</name>
<reference evidence="1 2" key="1">
    <citation type="submission" date="2018-07" db="EMBL/GenBank/DDBJ databases">
        <title>Complete Genome Sequences of Extremely Thermoacidophilic, Metal-Mobilizing Type-Strain Members of the Archaeal Family Sulfolobaceae: Acidianus brierleyi DSM-1651T, Acidianus sulfidivorans DSM-18786T, Metallosphaera hakonensis DSM-7519T, and Metallosphaera prunae DSM-10039T.</title>
        <authorList>
            <person name="Counts J.A."/>
            <person name="Kelly R.M."/>
        </authorList>
    </citation>
    <scope>NUCLEOTIDE SEQUENCE [LARGE SCALE GENOMIC DNA]</scope>
    <source>
        <strain evidence="1 2">Ron 12/II</strain>
    </source>
</reference>
<dbReference type="RefSeq" id="WP_193453283.1">
    <property type="nucleotide sequence ID" value="NZ_CP031156.1"/>
</dbReference>